<evidence type="ECO:0000313" key="3">
    <source>
        <dbReference type="Proteomes" id="UP000289886"/>
    </source>
</evidence>
<dbReference type="EMBL" id="SCEB01002468">
    <property type="protein sequence ID" value="RXM95335.1"/>
    <property type="molecule type" value="Genomic_DNA"/>
</dbReference>
<evidence type="ECO:0000256" key="1">
    <source>
        <dbReference type="SAM" id="MobiDB-lite"/>
    </source>
</evidence>
<dbReference type="Proteomes" id="UP000289886">
    <property type="component" value="Unassembled WGS sequence"/>
</dbReference>
<feature type="compositionally biased region" description="Polar residues" evidence="1">
    <location>
        <begin position="53"/>
        <end position="70"/>
    </location>
</feature>
<feature type="compositionally biased region" description="Polar residues" evidence="1">
    <location>
        <begin position="36"/>
        <end position="45"/>
    </location>
</feature>
<sequence>MSPRMKASSSIRTKAGVGDPRKPERWQNSKDLQGPAHSQTDSPCRSQEIPVVANQSPRNSFQADTGSNGCNRYPPCSTLQLKADRQFPKPEQYNPPTTVILVIIVKDSLSEPVPAKAKDLGTTINQQ</sequence>
<evidence type="ECO:0000313" key="2">
    <source>
        <dbReference type="EMBL" id="RXM95335.1"/>
    </source>
</evidence>
<feature type="region of interest" description="Disordered" evidence="1">
    <location>
        <begin position="1"/>
        <end position="71"/>
    </location>
</feature>
<organism evidence="2 3">
    <name type="scientific">Acipenser ruthenus</name>
    <name type="common">Sterlet sturgeon</name>
    <dbReference type="NCBI Taxonomy" id="7906"/>
    <lineage>
        <taxon>Eukaryota</taxon>
        <taxon>Metazoa</taxon>
        <taxon>Chordata</taxon>
        <taxon>Craniata</taxon>
        <taxon>Vertebrata</taxon>
        <taxon>Euteleostomi</taxon>
        <taxon>Actinopterygii</taxon>
        <taxon>Chondrostei</taxon>
        <taxon>Acipenseriformes</taxon>
        <taxon>Acipenseridae</taxon>
        <taxon>Acipenser</taxon>
    </lineage>
</organism>
<comment type="caution">
    <text evidence="2">The sequence shown here is derived from an EMBL/GenBank/DDBJ whole genome shotgun (WGS) entry which is preliminary data.</text>
</comment>
<feature type="compositionally biased region" description="Basic and acidic residues" evidence="1">
    <location>
        <begin position="19"/>
        <end position="28"/>
    </location>
</feature>
<dbReference type="AlphaFoldDB" id="A0A444V4J6"/>
<reference evidence="2 3" key="1">
    <citation type="submission" date="2019-01" db="EMBL/GenBank/DDBJ databases">
        <title>Draft Genome and Complete Hox-Cluster Characterization of the Sterlet Sturgeon (Acipenser ruthenus).</title>
        <authorList>
            <person name="Wei Q."/>
        </authorList>
    </citation>
    <scope>NUCLEOTIDE SEQUENCE [LARGE SCALE GENOMIC DNA]</scope>
    <source>
        <strain evidence="2">WHYD16114868_AA</strain>
        <tissue evidence="2">Blood</tissue>
    </source>
</reference>
<keyword evidence="3" id="KW-1185">Reference proteome</keyword>
<protein>
    <submittedName>
        <fullName evidence="2">Uncharacterized protein</fullName>
    </submittedName>
</protein>
<name>A0A444V4J6_ACIRT</name>
<proteinExistence type="predicted"/>
<gene>
    <name evidence="2" type="ORF">EOD39_16995</name>
</gene>
<accession>A0A444V4J6</accession>